<proteinExistence type="predicted"/>
<protein>
    <submittedName>
        <fullName evidence="2">Dihydrofolate reductase family protein</fullName>
    </submittedName>
</protein>
<evidence type="ECO:0000259" key="1">
    <source>
        <dbReference type="Pfam" id="PF01872"/>
    </source>
</evidence>
<evidence type="ECO:0000313" key="2">
    <source>
        <dbReference type="EMBL" id="MFC3510074.1"/>
    </source>
</evidence>
<name>A0ABV7QD31_9PSEU</name>
<gene>
    <name evidence="2" type="ORF">ACFORO_07860</name>
</gene>
<evidence type="ECO:0000313" key="3">
    <source>
        <dbReference type="Proteomes" id="UP001595764"/>
    </source>
</evidence>
<dbReference type="EMBL" id="JBHRWI010000011">
    <property type="protein sequence ID" value="MFC3510074.1"/>
    <property type="molecule type" value="Genomic_DNA"/>
</dbReference>
<dbReference type="Gene3D" id="3.40.430.10">
    <property type="entry name" value="Dihydrofolate Reductase, subunit A"/>
    <property type="match status" value="1"/>
</dbReference>
<dbReference type="InterPro" id="IPR050765">
    <property type="entry name" value="Riboflavin_Biosynth_HTPR"/>
</dbReference>
<sequence length="181" mass="19349">MRKIVAGLSVSLDGVTESPPDWMLLNHEADEVIRASIAESDAILLGRNTYADFARMWPGLGDSSPMAAFLNNTPKYVVSSTLAELDWSGSTLLGADLAAELTALKGKPGKNIHIPGSPRLVRSLLLAGLLDELNLLIHPIVLGSGTRLFESPSDRVDLELAASRTFENGVLSVTYRPKPGS</sequence>
<organism evidence="2 3">
    <name type="scientific">Amycolatopsis halotolerans</name>
    <dbReference type="NCBI Taxonomy" id="330083"/>
    <lineage>
        <taxon>Bacteria</taxon>
        <taxon>Bacillati</taxon>
        <taxon>Actinomycetota</taxon>
        <taxon>Actinomycetes</taxon>
        <taxon>Pseudonocardiales</taxon>
        <taxon>Pseudonocardiaceae</taxon>
        <taxon>Amycolatopsis</taxon>
    </lineage>
</organism>
<dbReference type="PANTHER" id="PTHR38011:SF11">
    <property type="entry name" value="2,5-DIAMINO-6-RIBOSYLAMINO-4(3H)-PYRIMIDINONE 5'-PHOSPHATE REDUCTASE"/>
    <property type="match status" value="1"/>
</dbReference>
<keyword evidence="3" id="KW-1185">Reference proteome</keyword>
<dbReference type="PANTHER" id="PTHR38011">
    <property type="entry name" value="DIHYDROFOLATE REDUCTASE FAMILY PROTEIN (AFU_ORTHOLOGUE AFUA_8G06820)"/>
    <property type="match status" value="1"/>
</dbReference>
<dbReference type="SUPFAM" id="SSF53597">
    <property type="entry name" value="Dihydrofolate reductase-like"/>
    <property type="match status" value="1"/>
</dbReference>
<dbReference type="RefSeq" id="WP_377870659.1">
    <property type="nucleotide sequence ID" value="NZ_JBHMAY010000023.1"/>
</dbReference>
<dbReference type="Pfam" id="PF01872">
    <property type="entry name" value="RibD_C"/>
    <property type="match status" value="1"/>
</dbReference>
<dbReference type="InterPro" id="IPR024072">
    <property type="entry name" value="DHFR-like_dom_sf"/>
</dbReference>
<dbReference type="Proteomes" id="UP001595764">
    <property type="component" value="Unassembled WGS sequence"/>
</dbReference>
<reference evidence="3" key="1">
    <citation type="journal article" date="2019" name="Int. J. Syst. Evol. Microbiol.">
        <title>The Global Catalogue of Microorganisms (GCM) 10K type strain sequencing project: providing services to taxonomists for standard genome sequencing and annotation.</title>
        <authorList>
            <consortium name="The Broad Institute Genomics Platform"/>
            <consortium name="The Broad Institute Genome Sequencing Center for Infectious Disease"/>
            <person name="Wu L."/>
            <person name="Ma J."/>
        </authorList>
    </citation>
    <scope>NUCLEOTIDE SEQUENCE [LARGE SCALE GENOMIC DNA]</scope>
    <source>
        <strain evidence="3">CGMCC 4.7682</strain>
    </source>
</reference>
<feature type="domain" description="Bacterial bifunctional deaminase-reductase C-terminal" evidence="1">
    <location>
        <begin position="3"/>
        <end position="171"/>
    </location>
</feature>
<accession>A0ABV7QD31</accession>
<dbReference type="InterPro" id="IPR002734">
    <property type="entry name" value="RibDG_C"/>
</dbReference>
<comment type="caution">
    <text evidence="2">The sequence shown here is derived from an EMBL/GenBank/DDBJ whole genome shotgun (WGS) entry which is preliminary data.</text>
</comment>